<evidence type="ECO:0000256" key="6">
    <source>
        <dbReference type="ARBA" id="ARBA00033752"/>
    </source>
</evidence>
<evidence type="ECO:0000256" key="4">
    <source>
        <dbReference type="ARBA" id="ARBA00023128"/>
    </source>
</evidence>
<organism evidence="9 10">
    <name type="scientific">Chloropicon roscoffensis</name>
    <dbReference type="NCBI Taxonomy" id="1461544"/>
    <lineage>
        <taxon>Eukaryota</taxon>
        <taxon>Viridiplantae</taxon>
        <taxon>Chlorophyta</taxon>
        <taxon>Chloropicophyceae</taxon>
        <taxon>Chloropicales</taxon>
        <taxon>Chloropicaceae</taxon>
        <taxon>Chloropicon</taxon>
    </lineage>
</organism>
<comment type="similarity">
    <text evidence="6">Belongs to the mitochondrion-specific ribosomal protein mL54 family.</text>
</comment>
<keyword evidence="5" id="KW-0687">Ribonucleoprotein</keyword>
<sequence length="117" mass="12873">MPRATSRALCSPPSSSSSDDSGAEEVGQPVLGINYKKGGADPTIRPDSEYPDWLWGMLDPQPTLSELDRKLGPVLGKQIDGIEDLRKLMSESEEDVRRYAKLAGKVRIKENNSKKSK</sequence>
<dbReference type="EMBL" id="CP151516">
    <property type="protein sequence ID" value="WZN66849.1"/>
    <property type="molecule type" value="Genomic_DNA"/>
</dbReference>
<evidence type="ECO:0000256" key="8">
    <source>
        <dbReference type="SAM" id="MobiDB-lite"/>
    </source>
</evidence>
<feature type="compositionally biased region" description="Low complexity" evidence="8">
    <location>
        <begin position="11"/>
        <end position="20"/>
    </location>
</feature>
<keyword evidence="3 9" id="KW-0689">Ribosomal protein</keyword>
<protein>
    <recommendedName>
        <fullName evidence="7">Large ribosomal subunit protein mL54</fullName>
    </recommendedName>
</protein>
<dbReference type="Pfam" id="PF08561">
    <property type="entry name" value="Ribosomal_L37"/>
    <property type="match status" value="1"/>
</dbReference>
<evidence type="ECO:0000256" key="1">
    <source>
        <dbReference type="ARBA" id="ARBA00004173"/>
    </source>
</evidence>
<evidence type="ECO:0000313" key="10">
    <source>
        <dbReference type="Proteomes" id="UP001472866"/>
    </source>
</evidence>
<name>A0AAX4PLQ2_9CHLO</name>
<evidence type="ECO:0000256" key="2">
    <source>
        <dbReference type="ARBA" id="ARBA00022946"/>
    </source>
</evidence>
<dbReference type="PANTHER" id="PTHR28595">
    <property type="entry name" value="39S RIBOSOMAL PROTEIN L54, MITOCHONDRIAL"/>
    <property type="match status" value="1"/>
</dbReference>
<dbReference type="AlphaFoldDB" id="A0AAX4PLQ2"/>
<dbReference type="Proteomes" id="UP001472866">
    <property type="component" value="Chromosome 16"/>
</dbReference>
<evidence type="ECO:0000256" key="3">
    <source>
        <dbReference type="ARBA" id="ARBA00022980"/>
    </source>
</evidence>
<evidence type="ECO:0000313" key="9">
    <source>
        <dbReference type="EMBL" id="WZN66849.1"/>
    </source>
</evidence>
<keyword evidence="10" id="KW-1185">Reference proteome</keyword>
<reference evidence="9 10" key="1">
    <citation type="submission" date="2024-03" db="EMBL/GenBank/DDBJ databases">
        <title>Complete genome sequence of the green alga Chloropicon roscoffensis RCC1871.</title>
        <authorList>
            <person name="Lemieux C."/>
            <person name="Pombert J.-F."/>
            <person name="Otis C."/>
            <person name="Turmel M."/>
        </authorList>
    </citation>
    <scope>NUCLEOTIDE SEQUENCE [LARGE SCALE GENOMIC DNA]</scope>
    <source>
        <strain evidence="9 10">RCC1871</strain>
    </source>
</reference>
<accession>A0AAX4PLQ2</accession>
<keyword evidence="2" id="KW-0809">Transit peptide</keyword>
<evidence type="ECO:0000256" key="7">
    <source>
        <dbReference type="ARBA" id="ARBA00035179"/>
    </source>
</evidence>
<proteinExistence type="inferred from homology"/>
<gene>
    <name evidence="9" type="ORF">HKI87_16g84200</name>
</gene>
<dbReference type="PANTHER" id="PTHR28595:SF1">
    <property type="entry name" value="LARGE RIBOSOMAL SUBUNIT PROTEIN ML54"/>
    <property type="match status" value="1"/>
</dbReference>
<comment type="subcellular location">
    <subcellularLocation>
        <location evidence="1">Mitochondrion</location>
    </subcellularLocation>
</comment>
<dbReference type="GO" id="GO:0003735">
    <property type="term" value="F:structural constituent of ribosome"/>
    <property type="evidence" value="ECO:0007669"/>
    <property type="project" value="TreeGrafter"/>
</dbReference>
<keyword evidence="4" id="KW-0496">Mitochondrion</keyword>
<dbReference type="InterPro" id="IPR013870">
    <property type="entry name" value="Ribosomal_mL54"/>
</dbReference>
<evidence type="ECO:0000256" key="5">
    <source>
        <dbReference type="ARBA" id="ARBA00023274"/>
    </source>
</evidence>
<feature type="region of interest" description="Disordered" evidence="8">
    <location>
        <begin position="1"/>
        <end position="44"/>
    </location>
</feature>
<dbReference type="GO" id="GO:0005762">
    <property type="term" value="C:mitochondrial large ribosomal subunit"/>
    <property type="evidence" value="ECO:0007669"/>
    <property type="project" value="TreeGrafter"/>
</dbReference>